<keyword evidence="3" id="KW-1185">Reference proteome</keyword>
<protein>
    <submittedName>
        <fullName evidence="2">Uncharacterized protein</fullName>
    </submittedName>
</protein>
<sequence length="111" mass="12651">MVTPRASLTFPWKRGEEKQGEERRGNGKWTRYENQKKVGQVLTEEEGGRREKGKVVIRLRVFVNANQTNQFTNGERERAFTPVRVDTHTGHTGAPPPLTPLHSEMSMGTFT</sequence>
<comment type="caution">
    <text evidence="2">The sequence shown here is derived from an EMBL/GenBank/DDBJ whole genome shotgun (WGS) entry which is preliminary data.</text>
</comment>
<organism evidence="2 3">
    <name type="scientific">Pleuronectes platessa</name>
    <name type="common">European plaice</name>
    <dbReference type="NCBI Taxonomy" id="8262"/>
    <lineage>
        <taxon>Eukaryota</taxon>
        <taxon>Metazoa</taxon>
        <taxon>Chordata</taxon>
        <taxon>Craniata</taxon>
        <taxon>Vertebrata</taxon>
        <taxon>Euteleostomi</taxon>
        <taxon>Actinopterygii</taxon>
        <taxon>Neopterygii</taxon>
        <taxon>Teleostei</taxon>
        <taxon>Neoteleostei</taxon>
        <taxon>Acanthomorphata</taxon>
        <taxon>Carangaria</taxon>
        <taxon>Pleuronectiformes</taxon>
        <taxon>Pleuronectoidei</taxon>
        <taxon>Pleuronectidae</taxon>
        <taxon>Pleuronectes</taxon>
    </lineage>
</organism>
<reference evidence="2" key="1">
    <citation type="submission" date="2020-03" db="EMBL/GenBank/DDBJ databases">
        <authorList>
            <person name="Weist P."/>
        </authorList>
    </citation>
    <scope>NUCLEOTIDE SEQUENCE</scope>
</reference>
<feature type="compositionally biased region" description="Basic and acidic residues" evidence="1">
    <location>
        <begin position="13"/>
        <end position="31"/>
    </location>
</feature>
<dbReference type="AlphaFoldDB" id="A0A9N7W129"/>
<dbReference type="EMBL" id="CADEAL010004380">
    <property type="protein sequence ID" value="CAB1458261.1"/>
    <property type="molecule type" value="Genomic_DNA"/>
</dbReference>
<proteinExistence type="predicted"/>
<evidence type="ECO:0000313" key="2">
    <source>
        <dbReference type="EMBL" id="CAB1458261.1"/>
    </source>
</evidence>
<name>A0A9N7W129_PLEPL</name>
<evidence type="ECO:0000313" key="3">
    <source>
        <dbReference type="Proteomes" id="UP001153269"/>
    </source>
</evidence>
<accession>A0A9N7W129</accession>
<evidence type="ECO:0000256" key="1">
    <source>
        <dbReference type="SAM" id="MobiDB-lite"/>
    </source>
</evidence>
<feature type="region of interest" description="Disordered" evidence="1">
    <location>
        <begin position="85"/>
        <end position="111"/>
    </location>
</feature>
<feature type="region of interest" description="Disordered" evidence="1">
    <location>
        <begin position="1"/>
        <end position="31"/>
    </location>
</feature>
<gene>
    <name evidence="2" type="ORF">PLEPLA_LOCUS46091</name>
</gene>
<dbReference type="Proteomes" id="UP001153269">
    <property type="component" value="Unassembled WGS sequence"/>
</dbReference>